<comment type="caution">
    <text evidence="1">The sequence shown here is derived from an EMBL/GenBank/DDBJ whole genome shotgun (WGS) entry which is preliminary data.</text>
</comment>
<reference evidence="1 2" key="1">
    <citation type="submission" date="2018-06" db="EMBL/GenBank/DDBJ databases">
        <title>Nitrincola tibetense sp. nov., isolated from Lake XuguoCo on Tibetan Plateau.</title>
        <authorList>
            <person name="Xing P."/>
        </authorList>
    </citation>
    <scope>NUCLEOTIDE SEQUENCE [LARGE SCALE GENOMIC DNA]</scope>
    <source>
        <strain evidence="2">xg18</strain>
    </source>
</reference>
<dbReference type="OrthoDB" id="9795763at2"/>
<dbReference type="RefSeq" id="WP_112158929.1">
    <property type="nucleotide sequence ID" value="NZ_QKRX01000005.1"/>
</dbReference>
<dbReference type="InterPro" id="IPR036069">
    <property type="entry name" value="DUF34/NIF3_sf"/>
</dbReference>
<dbReference type="EMBL" id="QKRX01000005">
    <property type="protein sequence ID" value="RAU18288.1"/>
    <property type="molecule type" value="Genomic_DNA"/>
</dbReference>
<dbReference type="SUPFAM" id="SSF102705">
    <property type="entry name" value="NIF3 (NGG1p interacting factor 3)-like"/>
    <property type="match status" value="1"/>
</dbReference>
<protein>
    <submittedName>
        <fullName evidence="1">NGG1p interacting factor NIF3</fullName>
    </submittedName>
</protein>
<keyword evidence="2" id="KW-1185">Reference proteome</keyword>
<proteinExistence type="predicted"/>
<dbReference type="InterPro" id="IPR015867">
    <property type="entry name" value="N-reg_PII/ATP_PRibTrfase_C"/>
</dbReference>
<dbReference type="Gene3D" id="3.30.70.120">
    <property type="match status" value="1"/>
</dbReference>
<dbReference type="PANTHER" id="PTHR41774">
    <property type="match status" value="1"/>
</dbReference>
<gene>
    <name evidence="1" type="ORF">DN062_08640</name>
</gene>
<accession>A0A364NME4</accession>
<evidence type="ECO:0000313" key="2">
    <source>
        <dbReference type="Proteomes" id="UP000250744"/>
    </source>
</evidence>
<organism evidence="1 2">
    <name type="scientific">Nitrincola tibetensis</name>
    <dbReference type="NCBI Taxonomy" id="2219697"/>
    <lineage>
        <taxon>Bacteria</taxon>
        <taxon>Pseudomonadati</taxon>
        <taxon>Pseudomonadota</taxon>
        <taxon>Gammaproteobacteria</taxon>
        <taxon>Oceanospirillales</taxon>
        <taxon>Oceanospirillaceae</taxon>
        <taxon>Nitrincola</taxon>
    </lineage>
</organism>
<dbReference type="FunFam" id="3.30.70.120:FF:000006">
    <property type="entry name" value="GTP cyclohydrolase 1 type 2 homolog"/>
    <property type="match status" value="1"/>
</dbReference>
<sequence length="103" mass="11576">MYKLAFYVPVADAESVKRAVFEAGAGCVGAYEHVCFQTRGVGQFRPLEGARPHIGSVGELERVEEFKVEMVCDDLHIYRAISALKLAHPYEEVAYEVWRLADL</sequence>
<name>A0A364NME4_9GAMM</name>
<dbReference type="PANTHER" id="PTHR41774:SF1">
    <property type="entry name" value="NGG1P INTERACTING FACTOR NIF3"/>
    <property type="match status" value="1"/>
</dbReference>
<evidence type="ECO:0000313" key="1">
    <source>
        <dbReference type="EMBL" id="RAU18288.1"/>
    </source>
</evidence>
<dbReference type="AlphaFoldDB" id="A0A364NME4"/>
<dbReference type="Proteomes" id="UP000250744">
    <property type="component" value="Unassembled WGS sequence"/>
</dbReference>